<dbReference type="EMBL" id="FMZW01000033">
    <property type="protein sequence ID" value="SDE72158.1"/>
    <property type="molecule type" value="Genomic_DNA"/>
</dbReference>
<dbReference type="InterPro" id="IPR036926">
    <property type="entry name" value="Thymidate_synth/dCMP_Mease_sf"/>
</dbReference>
<dbReference type="SUPFAM" id="SSF55831">
    <property type="entry name" value="Thymidylate synthase/dCMP hydroxymethylase"/>
    <property type="match status" value="1"/>
</dbReference>
<dbReference type="Gene3D" id="3.30.572.10">
    <property type="entry name" value="Thymidylate synthase/dCMP hydroxymethylase domain"/>
    <property type="match status" value="1"/>
</dbReference>
<dbReference type="AlphaFoldDB" id="A0A1G7F877"/>
<organism evidence="1 2">
    <name type="scientific">Bradyrhizobium brasilense</name>
    <dbReference type="NCBI Taxonomy" id="1419277"/>
    <lineage>
        <taxon>Bacteria</taxon>
        <taxon>Pseudomonadati</taxon>
        <taxon>Pseudomonadota</taxon>
        <taxon>Alphaproteobacteria</taxon>
        <taxon>Hyphomicrobiales</taxon>
        <taxon>Nitrobacteraceae</taxon>
        <taxon>Bradyrhizobium</taxon>
    </lineage>
</organism>
<evidence type="ECO:0000313" key="2">
    <source>
        <dbReference type="Proteomes" id="UP000199245"/>
    </source>
</evidence>
<evidence type="ECO:0000313" key="1">
    <source>
        <dbReference type="EMBL" id="SDE72158.1"/>
    </source>
</evidence>
<reference evidence="1 2" key="1">
    <citation type="submission" date="2016-10" db="EMBL/GenBank/DDBJ databases">
        <authorList>
            <person name="de Groot N.N."/>
        </authorList>
    </citation>
    <scope>NUCLEOTIDE SEQUENCE [LARGE SCALE GENOMIC DNA]</scope>
    <source>
        <strain evidence="1 2">R5</strain>
    </source>
</reference>
<gene>
    <name evidence="1" type="ORF">SAMN05216337_103322</name>
</gene>
<evidence type="ECO:0008006" key="3">
    <source>
        <dbReference type="Google" id="ProtNLM"/>
    </source>
</evidence>
<protein>
    <recommendedName>
        <fullName evidence="3">Thymidylate synthase</fullName>
    </recommendedName>
</protein>
<dbReference type="RefSeq" id="WP_092087271.1">
    <property type="nucleotide sequence ID" value="NZ_FMZW01000033.1"/>
</dbReference>
<name>A0A1G7F877_9BRAD</name>
<dbReference type="Proteomes" id="UP000199245">
    <property type="component" value="Unassembled WGS sequence"/>
</dbReference>
<accession>A0A1G7F877</accession>
<sequence length="268" mass="30117">MEVIKGQTAPSVWLAAAQYLENCPNQEDFDVYLHVTEPTVLSKQDAAVYKEVDQFLTGHGAFSIHTVAETIFPLDEYLRKGAGSVFKEFPDKIRAIQKGRSDSNWGSYAYRFLRQRDAHGEIFNPLEELVAKIVAHGKYRASFELNAGRPLEEDIPIYDAVTDRKRLYGGPCLSHLSIKVHDGKIRLNATYRSHYYVKRLLGNLVGLGRLQYFLAKETKLQIGTLTINSTFACLDTGSSDTGGRWGKRDVEALIARSRDLYQIEPAAA</sequence>
<proteinExistence type="predicted"/>